<protein>
    <submittedName>
        <fullName evidence="2">Uncharacterized protein</fullName>
    </submittedName>
</protein>
<feature type="region of interest" description="Disordered" evidence="1">
    <location>
        <begin position="55"/>
        <end position="77"/>
    </location>
</feature>
<evidence type="ECO:0000313" key="2">
    <source>
        <dbReference type="EMBL" id="KAL3084134.1"/>
    </source>
</evidence>
<reference evidence="2 3" key="1">
    <citation type="submission" date="2024-10" db="EMBL/GenBank/DDBJ databases">
        <authorList>
            <person name="Kim D."/>
        </authorList>
    </citation>
    <scope>NUCLEOTIDE SEQUENCE [LARGE SCALE GENOMIC DNA]</scope>
    <source>
        <strain evidence="2">BH-2024</strain>
    </source>
</reference>
<dbReference type="AlphaFoldDB" id="A0ABD2IW45"/>
<evidence type="ECO:0000256" key="1">
    <source>
        <dbReference type="SAM" id="MobiDB-lite"/>
    </source>
</evidence>
<feature type="region of interest" description="Disordered" evidence="1">
    <location>
        <begin position="236"/>
        <end position="257"/>
    </location>
</feature>
<dbReference type="Proteomes" id="UP001620626">
    <property type="component" value="Unassembled WGS sequence"/>
</dbReference>
<gene>
    <name evidence="2" type="ORF">niasHT_033238</name>
</gene>
<sequence length="274" mass="30693">MLFPLPGAFAAHFPPPSAVWTKIWYPEGHRQRHRTRGIATAPSLPSTSAQCREQCSVRKRTASPPKLSAEKGTRSMASQVGTFWEDDAGLEEEEAEFGTSSDGFGEKVAKNWVKWAESSDDWADSEKGGALMGRTKTKSGRRSGKTERDIREMNRRKKKPTICCWERIEQILGGITTDEAIRKGRGKRAGKPLIKERSVRSSVHLFVRFSIAFAFIAPLFDVKLRQQKRVNEILGEKGKKRGKRDGEKPGKSLQQQKRASSVAADLLLVHLCLF</sequence>
<evidence type="ECO:0000313" key="3">
    <source>
        <dbReference type="Proteomes" id="UP001620626"/>
    </source>
</evidence>
<dbReference type="EMBL" id="JBICBT010001085">
    <property type="protein sequence ID" value="KAL3084134.1"/>
    <property type="molecule type" value="Genomic_DNA"/>
</dbReference>
<proteinExistence type="predicted"/>
<accession>A0ABD2IW45</accession>
<organism evidence="2 3">
    <name type="scientific">Heterodera trifolii</name>
    <dbReference type="NCBI Taxonomy" id="157864"/>
    <lineage>
        <taxon>Eukaryota</taxon>
        <taxon>Metazoa</taxon>
        <taxon>Ecdysozoa</taxon>
        <taxon>Nematoda</taxon>
        <taxon>Chromadorea</taxon>
        <taxon>Rhabditida</taxon>
        <taxon>Tylenchina</taxon>
        <taxon>Tylenchomorpha</taxon>
        <taxon>Tylenchoidea</taxon>
        <taxon>Heteroderidae</taxon>
        <taxon>Heteroderinae</taxon>
        <taxon>Heterodera</taxon>
    </lineage>
</organism>
<feature type="region of interest" description="Disordered" evidence="1">
    <location>
        <begin position="124"/>
        <end position="155"/>
    </location>
</feature>
<comment type="caution">
    <text evidence="2">The sequence shown here is derived from an EMBL/GenBank/DDBJ whole genome shotgun (WGS) entry which is preliminary data.</text>
</comment>
<feature type="compositionally biased region" description="Basic and acidic residues" evidence="1">
    <location>
        <begin position="144"/>
        <end position="153"/>
    </location>
</feature>
<keyword evidence="3" id="KW-1185">Reference proteome</keyword>
<name>A0ABD2IW45_9BILA</name>